<dbReference type="InterPro" id="IPR026983">
    <property type="entry name" value="DHC"/>
</dbReference>
<comment type="caution">
    <text evidence="4">The sequence shown here is derived from an EMBL/GenBank/DDBJ whole genome shotgun (WGS) entry which is preliminary data.</text>
</comment>
<dbReference type="FunFam" id="1.10.8.720:FF:000005">
    <property type="entry name" value="Dynein axonemal heavy chain 10"/>
    <property type="match status" value="1"/>
</dbReference>
<dbReference type="FunFam" id="3.40.50.300:FF:000153">
    <property type="entry name" value="Dynein axonemal heavy chain 1"/>
    <property type="match status" value="1"/>
</dbReference>
<accession>A0A4C1WZB6</accession>
<proteinExistence type="predicted"/>
<dbReference type="GO" id="GO:0030286">
    <property type="term" value="C:dynein complex"/>
    <property type="evidence" value="ECO:0007669"/>
    <property type="project" value="InterPro"/>
</dbReference>
<dbReference type="Gene3D" id="3.40.50.300">
    <property type="entry name" value="P-loop containing nucleotide triphosphate hydrolases"/>
    <property type="match status" value="1"/>
</dbReference>
<dbReference type="OrthoDB" id="64868at2759"/>
<reference evidence="4 5" key="1">
    <citation type="journal article" date="2019" name="Commun. Biol.">
        <title>The bagworm genome reveals a unique fibroin gene that provides high tensile strength.</title>
        <authorList>
            <person name="Kono N."/>
            <person name="Nakamura H."/>
            <person name="Ohtoshi R."/>
            <person name="Tomita M."/>
            <person name="Numata K."/>
            <person name="Arakawa K."/>
        </authorList>
    </citation>
    <scope>NUCLEOTIDE SEQUENCE [LARGE SCALE GENOMIC DNA]</scope>
</reference>
<dbReference type="Pfam" id="PF03028">
    <property type="entry name" value="Dynein_heavy"/>
    <property type="match status" value="1"/>
</dbReference>
<dbReference type="PANTHER" id="PTHR22878">
    <property type="entry name" value="DYNEIN HEAVY CHAIN 6, AXONEMAL-LIKE-RELATED"/>
    <property type="match status" value="1"/>
</dbReference>
<keyword evidence="5" id="KW-1185">Reference proteome</keyword>
<dbReference type="InterPro" id="IPR041228">
    <property type="entry name" value="Dynein_C"/>
</dbReference>
<dbReference type="Gene3D" id="1.10.8.720">
    <property type="entry name" value="Region D6 of dynein motor"/>
    <property type="match status" value="1"/>
</dbReference>
<dbReference type="GO" id="GO:0045505">
    <property type="term" value="F:dynein intermediate chain binding"/>
    <property type="evidence" value="ECO:0007669"/>
    <property type="project" value="InterPro"/>
</dbReference>
<gene>
    <name evidence="4" type="primary">DNAH10</name>
    <name evidence="4" type="ORF">EVAR_34219_1</name>
</gene>
<dbReference type="Gene3D" id="3.10.490.20">
    <property type="match status" value="1"/>
</dbReference>
<dbReference type="InterPro" id="IPR027417">
    <property type="entry name" value="P-loop_NTPase"/>
</dbReference>
<evidence type="ECO:0000259" key="1">
    <source>
        <dbReference type="Pfam" id="PF03028"/>
    </source>
</evidence>
<name>A0A4C1WZB6_EUMVA</name>
<protein>
    <submittedName>
        <fullName evidence="4">Dynein heavy chain 10, axonemal</fullName>
    </submittedName>
</protein>
<dbReference type="STRING" id="151549.A0A4C1WZB6"/>
<feature type="domain" description="Dynein heavy chain region D6 P-loop" evidence="1">
    <location>
        <begin position="13"/>
        <end position="123"/>
    </location>
</feature>
<feature type="domain" description="Dynein heavy chain C-terminal" evidence="3">
    <location>
        <begin position="478"/>
        <end position="775"/>
    </location>
</feature>
<dbReference type="FunFam" id="1.20.1270.280:FF:000005">
    <property type="entry name" value="Dynein axonemal heavy chain 10"/>
    <property type="match status" value="1"/>
</dbReference>
<organism evidence="4 5">
    <name type="scientific">Eumeta variegata</name>
    <name type="common">Bagworm moth</name>
    <name type="synonym">Eumeta japonica</name>
    <dbReference type="NCBI Taxonomy" id="151549"/>
    <lineage>
        <taxon>Eukaryota</taxon>
        <taxon>Metazoa</taxon>
        <taxon>Ecdysozoa</taxon>
        <taxon>Arthropoda</taxon>
        <taxon>Hexapoda</taxon>
        <taxon>Insecta</taxon>
        <taxon>Pterygota</taxon>
        <taxon>Neoptera</taxon>
        <taxon>Endopterygota</taxon>
        <taxon>Lepidoptera</taxon>
        <taxon>Glossata</taxon>
        <taxon>Ditrysia</taxon>
        <taxon>Tineoidea</taxon>
        <taxon>Psychidae</taxon>
        <taxon>Oiketicinae</taxon>
        <taxon>Eumeta</taxon>
    </lineage>
</organism>
<evidence type="ECO:0000313" key="5">
    <source>
        <dbReference type="Proteomes" id="UP000299102"/>
    </source>
</evidence>
<dbReference type="GO" id="GO:0051959">
    <property type="term" value="F:dynein light intermediate chain binding"/>
    <property type="evidence" value="ECO:0007669"/>
    <property type="project" value="InterPro"/>
</dbReference>
<dbReference type="InterPro" id="IPR004273">
    <property type="entry name" value="Dynein_heavy_D6_P-loop"/>
</dbReference>
<dbReference type="Pfam" id="PF18199">
    <property type="entry name" value="Dynein_C"/>
    <property type="match status" value="1"/>
</dbReference>
<dbReference type="InterPro" id="IPR043160">
    <property type="entry name" value="Dynein_C_barrel"/>
</dbReference>
<dbReference type="GO" id="GO:0008569">
    <property type="term" value="F:minus-end-directed microtubule motor activity"/>
    <property type="evidence" value="ECO:0007669"/>
    <property type="project" value="InterPro"/>
</dbReference>
<dbReference type="PANTHER" id="PTHR22878:SF63">
    <property type="entry name" value="DYNEIN AXONEMAL HEAVY CHAIN 10"/>
    <property type="match status" value="1"/>
</dbReference>
<evidence type="ECO:0000259" key="3">
    <source>
        <dbReference type="Pfam" id="PF18199"/>
    </source>
</evidence>
<evidence type="ECO:0000313" key="4">
    <source>
        <dbReference type="EMBL" id="GBP55419.1"/>
    </source>
</evidence>
<dbReference type="InterPro" id="IPR042219">
    <property type="entry name" value="AAA_lid_11_sf"/>
</dbReference>
<dbReference type="InterPro" id="IPR041658">
    <property type="entry name" value="AAA_lid_11"/>
</dbReference>
<dbReference type="Pfam" id="PF18198">
    <property type="entry name" value="AAA_lid_11"/>
    <property type="match status" value="1"/>
</dbReference>
<dbReference type="Proteomes" id="UP000299102">
    <property type="component" value="Unassembled WGS sequence"/>
</dbReference>
<sequence length="778" mass="89070">MDSLDLIFEQTTPYTPVVFILSPGSDPTADLMKLADRCGFGGGKFKYLSLGQGQEGAALALLEGAIQHGQWLMLQNCHLLVSFLRELEKQLELMEKPNPEYRLWLTTDPTPTFPIGILQRSLKDLTTERQGDVVSPKLFTTALEHVFELTIWKGYGIDINSECLTRLRSVDDVVVMAQSLNKPVVTEPPNGLKLNLRNTYFKTRAQSLEECPHPHFKKLVYVLAFFHAVVQERRKYDKIGWNISYDFGESDFIVSMQILETYLQRCNVTKGPVPWATLKFLFGEVMYGGRVIDDFDRRVVGTYMDEYMGEFLFDVFQPFHLYRDAHADYVIPPDGNRDAYIGAGVALRAYACECDAARSICMCRQLWRMFIPSTTPVRCAISTPRELSSFFARRLRSRRFALANGRSRQSIEAGSARASAIILSSVSFRFRYPLQSANFLSEKLRKHLTSEFIDTLPLVNTPEVFGLHPNAEIGYFSQAVREMWEHLVELQPQTSEGGGAMSREDFIDYVAVDILGKLPPEYEIWRVRKQFEMSITPTLVVLLQELERFNRLIKRMRTTLSLLRKALAGEIGMDAVLDNVAYSLFNGQLPNVWRALAPATRKSLGGWIEHFLQRVGQYTHWATKEEPVVIWLSGIQIPESYLTAHVQMACRLYTWPLDRSTQFTRVTRWTSSDDVEERPTTGCYVRGLYLEGARWDLEDGCLRRSHPKVLVTELPIMYIIPIEAHKLKLQNTLRTPVYTTSQRRNAMGVGLVFESDLWTAEHRSHWILQGVCLIMNTD</sequence>
<dbReference type="EMBL" id="BGZK01000668">
    <property type="protein sequence ID" value="GBP55419.1"/>
    <property type="molecule type" value="Genomic_DNA"/>
</dbReference>
<dbReference type="FunFam" id="3.10.490.20:FF:000006">
    <property type="entry name" value="Dynein axonemal heavy chain 10"/>
    <property type="match status" value="1"/>
</dbReference>
<dbReference type="Gene3D" id="1.20.1270.280">
    <property type="match status" value="1"/>
</dbReference>
<dbReference type="GO" id="GO:0007018">
    <property type="term" value="P:microtubule-based movement"/>
    <property type="evidence" value="ECO:0007669"/>
    <property type="project" value="InterPro"/>
</dbReference>
<evidence type="ECO:0000259" key="2">
    <source>
        <dbReference type="Pfam" id="PF18198"/>
    </source>
</evidence>
<feature type="domain" description="Dynein heavy chain AAA lid" evidence="2">
    <location>
        <begin position="216"/>
        <end position="341"/>
    </location>
</feature>
<dbReference type="AlphaFoldDB" id="A0A4C1WZB6"/>